<dbReference type="EMBL" id="CH474084">
    <property type="protein sequence ID" value="EDL75003.1"/>
    <property type="molecule type" value="Genomic_DNA"/>
</dbReference>
<protein>
    <submittedName>
        <fullName evidence="1">RCG58967</fullName>
    </submittedName>
</protein>
<dbReference type="AlphaFoldDB" id="A6KQ77"/>
<gene>
    <name evidence="1" type="ORF">rCG_58967</name>
</gene>
<organism evidence="1 2">
    <name type="scientific">Rattus norvegicus</name>
    <name type="common">Rat</name>
    <dbReference type="NCBI Taxonomy" id="10116"/>
    <lineage>
        <taxon>Eukaryota</taxon>
        <taxon>Metazoa</taxon>
        <taxon>Chordata</taxon>
        <taxon>Craniata</taxon>
        <taxon>Vertebrata</taxon>
        <taxon>Euteleostomi</taxon>
        <taxon>Mammalia</taxon>
        <taxon>Eutheria</taxon>
        <taxon>Euarchontoglires</taxon>
        <taxon>Glires</taxon>
        <taxon>Rodentia</taxon>
        <taxon>Myomorpha</taxon>
        <taxon>Muroidea</taxon>
        <taxon>Muridae</taxon>
        <taxon>Murinae</taxon>
        <taxon>Rattus</taxon>
    </lineage>
</organism>
<dbReference type="Proteomes" id="UP000234681">
    <property type="component" value="Chromosome 12"/>
</dbReference>
<evidence type="ECO:0000313" key="2">
    <source>
        <dbReference type="Proteomes" id="UP000234681"/>
    </source>
</evidence>
<name>A6KQ77_RAT</name>
<sequence length="26" mass="3136">MYTYLVCVGRWPHITWHTCRGQRASL</sequence>
<reference evidence="1 2" key="1">
    <citation type="submission" date="2005-07" db="EMBL/GenBank/DDBJ databases">
        <authorList>
            <person name="Mural R.J."/>
            <person name="Li P.W."/>
            <person name="Adams M.D."/>
            <person name="Amanatides P.G."/>
            <person name="Baden-Tillson H."/>
            <person name="Barnstead M."/>
            <person name="Chin S.H."/>
            <person name="Dew I."/>
            <person name="Evans C.A."/>
            <person name="Ferriera S."/>
            <person name="Flanigan M."/>
            <person name="Fosler C."/>
            <person name="Glodek A."/>
            <person name="Gu Z."/>
            <person name="Holt R.A."/>
            <person name="Jennings D."/>
            <person name="Kraft C.L."/>
            <person name="Lu F."/>
            <person name="Nguyen T."/>
            <person name="Nusskern D.R."/>
            <person name="Pfannkoch C.M."/>
            <person name="Sitter C."/>
            <person name="Sutton G.G."/>
            <person name="Venter J.C."/>
            <person name="Wang Z."/>
            <person name="Woodage T."/>
            <person name="Zheng X.H."/>
            <person name="Zhong F."/>
        </authorList>
    </citation>
    <scope>NUCLEOTIDE SEQUENCE [LARGE SCALE GENOMIC DNA]</scope>
    <source>
        <strain>BN</strain>
        <strain evidence="2">Sprague-Dawley</strain>
    </source>
</reference>
<accession>A6KQ77</accession>
<evidence type="ECO:0000313" key="1">
    <source>
        <dbReference type="EMBL" id="EDL75003.1"/>
    </source>
</evidence>
<proteinExistence type="predicted"/>